<protein>
    <submittedName>
        <fullName evidence="2">Uncharacterized protein</fullName>
    </submittedName>
</protein>
<dbReference type="OrthoDB" id="5588886at2759"/>
<comment type="caution">
    <text evidence="2">The sequence shown here is derived from an EMBL/GenBank/DDBJ whole genome shotgun (WGS) entry which is preliminary data.</text>
</comment>
<gene>
    <name evidence="2" type="ORF">AYI69_g6048</name>
</gene>
<keyword evidence="3" id="KW-1185">Reference proteome</keyword>
<dbReference type="AlphaFoldDB" id="A0A1R1Y2C2"/>
<reference evidence="3" key="1">
    <citation type="submission" date="2017-01" db="EMBL/GenBank/DDBJ databases">
        <authorList>
            <person name="Wang Y."/>
            <person name="White M."/>
            <person name="Kvist S."/>
            <person name="Moncalvo J.-M."/>
        </authorList>
    </citation>
    <scope>NUCLEOTIDE SEQUENCE [LARGE SCALE GENOMIC DNA]</scope>
    <source>
        <strain evidence="3">ID-206-W2</strain>
    </source>
</reference>
<dbReference type="Proteomes" id="UP000187429">
    <property type="component" value="Unassembled WGS sequence"/>
</dbReference>
<name>A0A1R1Y2C2_9FUNG</name>
<evidence type="ECO:0000256" key="1">
    <source>
        <dbReference type="SAM" id="MobiDB-lite"/>
    </source>
</evidence>
<evidence type="ECO:0000313" key="3">
    <source>
        <dbReference type="Proteomes" id="UP000187429"/>
    </source>
</evidence>
<evidence type="ECO:0000313" key="2">
    <source>
        <dbReference type="EMBL" id="OMJ20886.1"/>
    </source>
</evidence>
<organism evidence="2 3">
    <name type="scientific">Smittium culicis</name>
    <dbReference type="NCBI Taxonomy" id="133412"/>
    <lineage>
        <taxon>Eukaryota</taxon>
        <taxon>Fungi</taxon>
        <taxon>Fungi incertae sedis</taxon>
        <taxon>Zoopagomycota</taxon>
        <taxon>Kickxellomycotina</taxon>
        <taxon>Harpellomycetes</taxon>
        <taxon>Harpellales</taxon>
        <taxon>Legeriomycetaceae</taxon>
        <taxon>Smittium</taxon>
    </lineage>
</organism>
<dbReference type="EMBL" id="LSSM01002649">
    <property type="protein sequence ID" value="OMJ20886.1"/>
    <property type="molecule type" value="Genomic_DNA"/>
</dbReference>
<accession>A0A1R1Y2C2</accession>
<feature type="region of interest" description="Disordered" evidence="1">
    <location>
        <begin position="57"/>
        <end position="79"/>
    </location>
</feature>
<sequence length="125" mass="13649">MDNRNANESNRINEIATYGSVDGAGLPIFPSKAEQVSSSGSATPIELNCAELAAKGSDDSRVNHYRSSNPRVSTSSGYRNPLLVRADGSGVCIDSEDHEWQRVYHQLRNPVCGKSLPLLRPLFLF</sequence>
<proteinExistence type="predicted"/>
<feature type="compositionally biased region" description="Polar residues" evidence="1">
    <location>
        <begin position="65"/>
        <end position="78"/>
    </location>
</feature>